<accession>A0AA88UCD9</accession>
<protein>
    <recommendedName>
        <fullName evidence="1">Reverse transcriptase Ty1/copia-type domain-containing protein</fullName>
    </recommendedName>
</protein>
<dbReference type="InterPro" id="IPR013103">
    <property type="entry name" value="RVT_2"/>
</dbReference>
<dbReference type="PANTHER" id="PTHR11439:SF486">
    <property type="entry name" value="RLK (RECEPTOR-LIKE KINASE) PROTEIN, PUTATIVE-RELATED"/>
    <property type="match status" value="1"/>
</dbReference>
<name>A0AA88UCD9_9ASTE</name>
<dbReference type="Pfam" id="PF07727">
    <property type="entry name" value="RVT_2"/>
    <property type="match status" value="1"/>
</dbReference>
<evidence type="ECO:0000313" key="3">
    <source>
        <dbReference type="Proteomes" id="UP001187471"/>
    </source>
</evidence>
<dbReference type="Proteomes" id="UP001187471">
    <property type="component" value="Unassembled WGS sequence"/>
</dbReference>
<comment type="caution">
    <text evidence="2">The sequence shown here is derived from an EMBL/GenBank/DDBJ whole genome shotgun (WGS) entry which is preliminary data.</text>
</comment>
<sequence length="175" mass="20150">MFYGTAKEIWENVKETYSNNENTSELFKIKGDDYEEMNRLKTILAKEFEIKDLEKLKYFLGMDVAHSNKGISISQRKYTLDLLKETGMFSCKPADTLMDSTCKLGVKEGSTPVDKGRYQRLVGRLIYLLHTRPAIEFFVSQFVNNPTEEYPDAVYRILRSKLETASDAEQVAFTA</sequence>
<keyword evidence="3" id="KW-1185">Reference proteome</keyword>
<evidence type="ECO:0000313" key="2">
    <source>
        <dbReference type="EMBL" id="KAK2976816.1"/>
    </source>
</evidence>
<evidence type="ECO:0000259" key="1">
    <source>
        <dbReference type="Pfam" id="PF07727"/>
    </source>
</evidence>
<dbReference type="AlphaFoldDB" id="A0AA88UCD9"/>
<proteinExistence type="predicted"/>
<dbReference type="EMBL" id="JAVXUO010002036">
    <property type="protein sequence ID" value="KAK2976816.1"/>
    <property type="molecule type" value="Genomic_DNA"/>
</dbReference>
<feature type="domain" description="Reverse transcriptase Ty1/copia-type" evidence="1">
    <location>
        <begin position="29"/>
        <end position="96"/>
    </location>
</feature>
<gene>
    <name evidence="2" type="ORF">RJ640_002215</name>
</gene>
<reference evidence="2" key="1">
    <citation type="submission" date="2022-12" db="EMBL/GenBank/DDBJ databases">
        <title>Draft genome assemblies for two species of Escallonia (Escalloniales).</title>
        <authorList>
            <person name="Chanderbali A."/>
            <person name="Dervinis C."/>
            <person name="Anghel I."/>
            <person name="Soltis D."/>
            <person name="Soltis P."/>
            <person name="Zapata F."/>
        </authorList>
    </citation>
    <scope>NUCLEOTIDE SEQUENCE</scope>
    <source>
        <strain evidence="2">UCBG92.1500</strain>
        <tissue evidence="2">Leaf</tissue>
    </source>
</reference>
<organism evidence="2 3">
    <name type="scientific">Escallonia rubra</name>
    <dbReference type="NCBI Taxonomy" id="112253"/>
    <lineage>
        <taxon>Eukaryota</taxon>
        <taxon>Viridiplantae</taxon>
        <taxon>Streptophyta</taxon>
        <taxon>Embryophyta</taxon>
        <taxon>Tracheophyta</taxon>
        <taxon>Spermatophyta</taxon>
        <taxon>Magnoliopsida</taxon>
        <taxon>eudicotyledons</taxon>
        <taxon>Gunneridae</taxon>
        <taxon>Pentapetalae</taxon>
        <taxon>asterids</taxon>
        <taxon>campanulids</taxon>
        <taxon>Escalloniales</taxon>
        <taxon>Escalloniaceae</taxon>
        <taxon>Escallonia</taxon>
    </lineage>
</organism>
<dbReference type="PANTHER" id="PTHR11439">
    <property type="entry name" value="GAG-POL-RELATED RETROTRANSPOSON"/>
    <property type="match status" value="1"/>
</dbReference>